<name>A0ABS2D6V5_9SPHN</name>
<evidence type="ECO:0000256" key="1">
    <source>
        <dbReference type="SAM" id="MobiDB-lite"/>
    </source>
</evidence>
<proteinExistence type="predicted"/>
<feature type="signal peptide" evidence="2">
    <location>
        <begin position="1"/>
        <end position="19"/>
    </location>
</feature>
<feature type="chain" id="PRO_5046463713" description="LPXTG cell wall anchor domain-containing protein" evidence="2">
    <location>
        <begin position="20"/>
        <end position="94"/>
    </location>
</feature>
<feature type="compositionally biased region" description="Low complexity" evidence="1">
    <location>
        <begin position="29"/>
        <end position="38"/>
    </location>
</feature>
<dbReference type="EMBL" id="JAFEMC010000001">
    <property type="protein sequence ID" value="MBM6575804.1"/>
    <property type="molecule type" value="Genomic_DNA"/>
</dbReference>
<accession>A0ABS2D6V5</accession>
<dbReference type="RefSeq" id="WP_204195923.1">
    <property type="nucleotide sequence ID" value="NZ_JAFEMC010000001.1"/>
</dbReference>
<protein>
    <recommendedName>
        <fullName evidence="5">LPXTG cell wall anchor domain-containing protein</fullName>
    </recommendedName>
</protein>
<feature type="region of interest" description="Disordered" evidence="1">
    <location>
        <begin position="28"/>
        <end position="94"/>
    </location>
</feature>
<evidence type="ECO:0008006" key="5">
    <source>
        <dbReference type="Google" id="ProtNLM"/>
    </source>
</evidence>
<organism evidence="3 4">
    <name type="scientific">Sphingomonas longa</name>
    <dbReference type="NCBI Taxonomy" id="2778730"/>
    <lineage>
        <taxon>Bacteria</taxon>
        <taxon>Pseudomonadati</taxon>
        <taxon>Pseudomonadota</taxon>
        <taxon>Alphaproteobacteria</taxon>
        <taxon>Sphingomonadales</taxon>
        <taxon>Sphingomonadaceae</taxon>
        <taxon>Sphingomonas</taxon>
    </lineage>
</organism>
<evidence type="ECO:0000256" key="2">
    <source>
        <dbReference type="SAM" id="SignalP"/>
    </source>
</evidence>
<reference evidence="3 4" key="1">
    <citation type="submission" date="2020-12" db="EMBL/GenBank/DDBJ databases">
        <title>Sphingomonas sp.</title>
        <authorList>
            <person name="Kim M.K."/>
        </authorList>
    </citation>
    <scope>NUCLEOTIDE SEQUENCE [LARGE SCALE GENOMIC DNA]</scope>
    <source>
        <strain evidence="3 4">BT552</strain>
    </source>
</reference>
<keyword evidence="4" id="KW-1185">Reference proteome</keyword>
<keyword evidence="2" id="KW-0732">Signal</keyword>
<gene>
    <name evidence="3" type="ORF">ILT43_05425</name>
</gene>
<sequence length="94" mass="9431">MQTLAAGAAALGLAGSLAAAFFVRRRASEAAASSPAEHAVPDLAADAPRPGTNRAPEAFRPDPTAVPTAEERESLRPATGPAPSLAADRGTTIQ</sequence>
<comment type="caution">
    <text evidence="3">The sequence shown here is derived from an EMBL/GenBank/DDBJ whole genome shotgun (WGS) entry which is preliminary data.</text>
</comment>
<dbReference type="Proteomes" id="UP000763641">
    <property type="component" value="Unassembled WGS sequence"/>
</dbReference>
<evidence type="ECO:0000313" key="3">
    <source>
        <dbReference type="EMBL" id="MBM6575804.1"/>
    </source>
</evidence>
<evidence type="ECO:0000313" key="4">
    <source>
        <dbReference type="Proteomes" id="UP000763641"/>
    </source>
</evidence>